<feature type="transmembrane region" description="Helical" evidence="6">
    <location>
        <begin position="6"/>
        <end position="26"/>
    </location>
</feature>
<evidence type="ECO:0000256" key="5">
    <source>
        <dbReference type="ARBA" id="ARBA00023136"/>
    </source>
</evidence>
<feature type="transmembrane region" description="Helical" evidence="6">
    <location>
        <begin position="143"/>
        <end position="164"/>
    </location>
</feature>
<keyword evidence="3 6" id="KW-0812">Transmembrane</keyword>
<keyword evidence="2" id="KW-1003">Cell membrane</keyword>
<feature type="transmembrane region" description="Helical" evidence="6">
    <location>
        <begin position="38"/>
        <end position="58"/>
    </location>
</feature>
<dbReference type="Proteomes" id="UP000323664">
    <property type="component" value="Unassembled WGS sequence"/>
</dbReference>
<evidence type="ECO:0000256" key="6">
    <source>
        <dbReference type="SAM" id="Phobius"/>
    </source>
</evidence>
<dbReference type="Pfam" id="PF01810">
    <property type="entry name" value="LysE"/>
    <property type="match status" value="1"/>
</dbReference>
<evidence type="ECO:0000313" key="7">
    <source>
        <dbReference type="EMBL" id="KAA8783752.1"/>
    </source>
</evidence>
<dbReference type="GO" id="GO:0015171">
    <property type="term" value="F:amino acid transmembrane transporter activity"/>
    <property type="evidence" value="ECO:0007669"/>
    <property type="project" value="TreeGrafter"/>
</dbReference>
<keyword evidence="4 6" id="KW-1133">Transmembrane helix</keyword>
<reference evidence="7 8" key="1">
    <citation type="journal article" date="2019" name="J. Ind. Microbiol. Biotechnol.">
        <title>Paenibacillus amylolyticus 27C64 has a diverse set of carbohydrate-active enzymes and complete pectin deconstruction system.</title>
        <authorList>
            <person name="Keggi C."/>
            <person name="Doran-Peterson J."/>
        </authorList>
    </citation>
    <scope>NUCLEOTIDE SEQUENCE [LARGE SCALE GENOMIC DNA]</scope>
    <source>
        <strain evidence="7 8">27C64</strain>
    </source>
</reference>
<dbReference type="GO" id="GO:0005886">
    <property type="term" value="C:plasma membrane"/>
    <property type="evidence" value="ECO:0007669"/>
    <property type="project" value="UniProtKB-SubCell"/>
</dbReference>
<comment type="subcellular location">
    <subcellularLocation>
        <location evidence="1">Cell membrane</location>
        <topology evidence="1">Multi-pass membrane protein</topology>
    </subcellularLocation>
</comment>
<sequence>MDILSLVMYAMISSFTPGPNNIISMTRAREHGFRSTFPFIRGVAAGCLLIMMLSSYFNLALYEYIPAITPVLNGFGCIYMLYLAFKIMKSTSAASESENNRKIHYSFWFGFSLQLINPKVILYALTALSVFVLPHTQSHHQLFGYSLLLTLIGISANLTWALGGRLFQRFLLKYERPFNIVMGLLLIWTAVSLIR</sequence>
<name>A0A5M9WQB1_PAEAM</name>
<feature type="transmembrane region" description="Helical" evidence="6">
    <location>
        <begin position="64"/>
        <end position="85"/>
    </location>
</feature>
<dbReference type="PANTHER" id="PTHR30086:SF20">
    <property type="entry name" value="ARGININE EXPORTER PROTEIN ARGO-RELATED"/>
    <property type="match status" value="1"/>
</dbReference>
<gene>
    <name evidence="7" type="ORF">EC604_07825</name>
</gene>
<protein>
    <submittedName>
        <fullName evidence="7">Lysine transporter LysE</fullName>
    </submittedName>
</protein>
<organism evidence="7 8">
    <name type="scientific">Paenibacillus amylolyticus</name>
    <dbReference type="NCBI Taxonomy" id="1451"/>
    <lineage>
        <taxon>Bacteria</taxon>
        <taxon>Bacillati</taxon>
        <taxon>Bacillota</taxon>
        <taxon>Bacilli</taxon>
        <taxon>Bacillales</taxon>
        <taxon>Paenibacillaceae</taxon>
        <taxon>Paenibacillus</taxon>
    </lineage>
</organism>
<evidence type="ECO:0000256" key="1">
    <source>
        <dbReference type="ARBA" id="ARBA00004651"/>
    </source>
</evidence>
<dbReference type="GO" id="GO:0033228">
    <property type="term" value="P:cysteine export across plasma membrane"/>
    <property type="evidence" value="ECO:0007669"/>
    <property type="project" value="TreeGrafter"/>
</dbReference>
<feature type="transmembrane region" description="Helical" evidence="6">
    <location>
        <begin position="106"/>
        <end position="131"/>
    </location>
</feature>
<evidence type="ECO:0000256" key="4">
    <source>
        <dbReference type="ARBA" id="ARBA00022989"/>
    </source>
</evidence>
<accession>A0A5M9WQB1</accession>
<evidence type="ECO:0000313" key="8">
    <source>
        <dbReference type="Proteomes" id="UP000323664"/>
    </source>
</evidence>
<dbReference type="EMBL" id="RIAS01000003">
    <property type="protein sequence ID" value="KAA8783752.1"/>
    <property type="molecule type" value="Genomic_DNA"/>
</dbReference>
<evidence type="ECO:0000256" key="2">
    <source>
        <dbReference type="ARBA" id="ARBA00022475"/>
    </source>
</evidence>
<dbReference type="PANTHER" id="PTHR30086">
    <property type="entry name" value="ARGININE EXPORTER PROTEIN ARGO"/>
    <property type="match status" value="1"/>
</dbReference>
<comment type="caution">
    <text evidence="7">The sequence shown here is derived from an EMBL/GenBank/DDBJ whole genome shotgun (WGS) entry which is preliminary data.</text>
</comment>
<feature type="transmembrane region" description="Helical" evidence="6">
    <location>
        <begin position="176"/>
        <end position="194"/>
    </location>
</feature>
<evidence type="ECO:0000256" key="3">
    <source>
        <dbReference type="ARBA" id="ARBA00022692"/>
    </source>
</evidence>
<dbReference type="InterPro" id="IPR001123">
    <property type="entry name" value="LeuE-type"/>
</dbReference>
<proteinExistence type="predicted"/>
<keyword evidence="5 6" id="KW-0472">Membrane</keyword>
<dbReference type="AlphaFoldDB" id="A0A5M9WQB1"/>
<dbReference type="OrthoDB" id="198428at2"/>